<gene>
    <name evidence="2" type="ORF">SAMN05192534_1027</name>
</gene>
<name>A0A1G8A3D8_9BACI</name>
<keyword evidence="1" id="KW-0472">Membrane</keyword>
<keyword evidence="1" id="KW-0812">Transmembrane</keyword>
<keyword evidence="3" id="KW-1185">Reference proteome</keyword>
<sequence length="55" mass="6473">MLTPKDLKYVRRFQYILVSIIYYGGSVMQLLTLLLFSGKEKYDYEPGNATSKKQY</sequence>
<keyword evidence="1" id="KW-1133">Transmembrane helix</keyword>
<organism evidence="2 3">
    <name type="scientific">Alteribacillus persepolensis</name>
    <dbReference type="NCBI Taxonomy" id="568899"/>
    <lineage>
        <taxon>Bacteria</taxon>
        <taxon>Bacillati</taxon>
        <taxon>Bacillota</taxon>
        <taxon>Bacilli</taxon>
        <taxon>Bacillales</taxon>
        <taxon>Bacillaceae</taxon>
        <taxon>Alteribacillus</taxon>
    </lineage>
</organism>
<evidence type="ECO:0000313" key="2">
    <source>
        <dbReference type="EMBL" id="SDH15462.1"/>
    </source>
</evidence>
<evidence type="ECO:0000256" key="1">
    <source>
        <dbReference type="SAM" id="Phobius"/>
    </source>
</evidence>
<dbReference type="STRING" id="568899.SAMN05192534_1027"/>
<evidence type="ECO:0000313" key="3">
    <source>
        <dbReference type="Proteomes" id="UP000199163"/>
    </source>
</evidence>
<feature type="transmembrane region" description="Helical" evidence="1">
    <location>
        <begin position="12"/>
        <end position="36"/>
    </location>
</feature>
<reference evidence="2 3" key="1">
    <citation type="submission" date="2016-10" db="EMBL/GenBank/DDBJ databases">
        <authorList>
            <person name="de Groot N.N."/>
        </authorList>
    </citation>
    <scope>NUCLEOTIDE SEQUENCE [LARGE SCALE GENOMIC DNA]</scope>
    <source>
        <strain evidence="2 3">DSM 21632</strain>
    </source>
</reference>
<proteinExistence type="predicted"/>
<dbReference type="AlphaFoldDB" id="A0A1G8A3D8"/>
<accession>A0A1G8A3D8</accession>
<dbReference type="EMBL" id="FNDK01000002">
    <property type="protein sequence ID" value="SDH15462.1"/>
    <property type="molecule type" value="Genomic_DNA"/>
</dbReference>
<protein>
    <submittedName>
        <fullName evidence="2">Uncharacterized protein</fullName>
    </submittedName>
</protein>
<dbReference type="Proteomes" id="UP000199163">
    <property type="component" value="Unassembled WGS sequence"/>
</dbReference>